<accession>A0A1H2GS38</accession>
<gene>
    <name evidence="1" type="ORF">SAMN04487931_105356</name>
</gene>
<reference evidence="2" key="1">
    <citation type="submission" date="2016-10" db="EMBL/GenBank/DDBJ databases">
        <authorList>
            <person name="Varghese N."/>
            <person name="Submissions S."/>
        </authorList>
    </citation>
    <scope>NUCLEOTIDE SEQUENCE [LARGE SCALE GENOMIC DNA]</scope>
    <source>
        <strain evidence="2">DSM 3384</strain>
    </source>
</reference>
<proteinExistence type="predicted"/>
<dbReference type="Pfam" id="PF14385">
    <property type="entry name" value="DUF4416"/>
    <property type="match status" value="1"/>
</dbReference>
<dbReference type="InterPro" id="IPR025529">
    <property type="entry name" value="DUF4416"/>
</dbReference>
<evidence type="ECO:0000313" key="2">
    <source>
        <dbReference type="Proteomes" id="UP000199608"/>
    </source>
</evidence>
<sequence length="182" mass="21144">MSIPKTPDPAKLVVGCIMNDKASVETLYPMFEKAFGPVDMISRWLDFDYTDYYYKEMGSPLFRKVFVFKQLIAQDDLALIKEKTNKIETRFTSSGRRAVNIDPGYLVSSRFILATGKEYSHRIYIGRKIYADLTLMYSKKEGFKTLDWTYPDYASKSMILFLSKVRDKYLLDLKADKGKKND</sequence>
<evidence type="ECO:0008006" key="3">
    <source>
        <dbReference type="Google" id="ProtNLM"/>
    </source>
</evidence>
<dbReference type="EMBL" id="FNLL01000005">
    <property type="protein sequence ID" value="SDU22364.1"/>
    <property type="molecule type" value="Genomic_DNA"/>
</dbReference>
<dbReference type="RefSeq" id="WP_092233803.1">
    <property type="nucleotide sequence ID" value="NZ_FNLL01000005.1"/>
</dbReference>
<evidence type="ECO:0000313" key="1">
    <source>
        <dbReference type="EMBL" id="SDU22364.1"/>
    </source>
</evidence>
<dbReference type="AlphaFoldDB" id="A0A1H2GS38"/>
<dbReference type="Proteomes" id="UP000199608">
    <property type="component" value="Unassembled WGS sequence"/>
</dbReference>
<protein>
    <recommendedName>
        <fullName evidence="3">DUF4416 domain-containing protein</fullName>
    </recommendedName>
</protein>
<keyword evidence="2" id="KW-1185">Reference proteome</keyword>
<name>A0A1H2GS38_9BACT</name>
<organism evidence="1 2">
    <name type="scientific">Desulfobacula phenolica</name>
    <dbReference type="NCBI Taxonomy" id="90732"/>
    <lineage>
        <taxon>Bacteria</taxon>
        <taxon>Pseudomonadati</taxon>
        <taxon>Thermodesulfobacteriota</taxon>
        <taxon>Desulfobacteria</taxon>
        <taxon>Desulfobacterales</taxon>
        <taxon>Desulfobacteraceae</taxon>
        <taxon>Desulfobacula</taxon>
    </lineage>
</organism>